<evidence type="ECO:0000256" key="6">
    <source>
        <dbReference type="ARBA" id="ARBA00022692"/>
    </source>
</evidence>
<dbReference type="OrthoDB" id="8904666at2759"/>
<evidence type="ECO:0000256" key="8">
    <source>
        <dbReference type="ARBA" id="ARBA00022989"/>
    </source>
</evidence>
<feature type="transmembrane region" description="Helical" evidence="10">
    <location>
        <begin position="5"/>
        <end position="27"/>
    </location>
</feature>
<dbReference type="InterPro" id="IPR017974">
    <property type="entry name" value="Claudin_CS"/>
</dbReference>
<proteinExistence type="inferred from homology"/>
<comment type="similarity">
    <text evidence="3">Belongs to the claudin family.</text>
</comment>
<keyword evidence="6 10" id="KW-0812">Transmembrane</keyword>
<name>A0A6P7LGT6_BETSP</name>
<dbReference type="InterPro" id="IPR006187">
    <property type="entry name" value="Claudin"/>
</dbReference>
<dbReference type="GO" id="GO:0005886">
    <property type="term" value="C:plasma membrane"/>
    <property type="evidence" value="ECO:0007669"/>
    <property type="project" value="UniProtKB-SubCell"/>
</dbReference>
<dbReference type="Pfam" id="PF00822">
    <property type="entry name" value="PMP22_Claudin"/>
    <property type="match status" value="1"/>
</dbReference>
<evidence type="ECO:0000256" key="10">
    <source>
        <dbReference type="SAM" id="Phobius"/>
    </source>
</evidence>
<evidence type="ECO:0000256" key="7">
    <source>
        <dbReference type="ARBA" id="ARBA00022949"/>
    </source>
</evidence>
<dbReference type="PRINTS" id="PR01077">
    <property type="entry name" value="CLAUDIN"/>
</dbReference>
<evidence type="ECO:0000256" key="9">
    <source>
        <dbReference type="ARBA" id="ARBA00023136"/>
    </source>
</evidence>
<dbReference type="InParanoid" id="A0A6P7LGT6"/>
<evidence type="ECO:0000256" key="3">
    <source>
        <dbReference type="ARBA" id="ARBA00008295"/>
    </source>
</evidence>
<keyword evidence="4" id="KW-0796">Tight junction</keyword>
<accession>A0A6P7LGT6</accession>
<evidence type="ECO:0000256" key="1">
    <source>
        <dbReference type="ARBA" id="ARBA00004435"/>
    </source>
</evidence>
<comment type="subcellular location">
    <subcellularLocation>
        <location evidence="1">Cell junction</location>
        <location evidence="1">Tight junction</location>
    </subcellularLocation>
    <subcellularLocation>
        <location evidence="2">Cell membrane</location>
        <topology evidence="2">Multi-pass membrane protein</topology>
    </subcellularLocation>
</comment>
<dbReference type="GO" id="GO:0005923">
    <property type="term" value="C:bicellular tight junction"/>
    <property type="evidence" value="ECO:0007669"/>
    <property type="project" value="UniProtKB-SubCell"/>
</dbReference>
<keyword evidence="8 10" id="KW-1133">Transmembrane helix</keyword>
<protein>
    <submittedName>
        <fullName evidence="12">Claudin-10</fullName>
    </submittedName>
</protein>
<dbReference type="AlphaFoldDB" id="A0A6P7LGT6"/>
<keyword evidence="9 10" id="KW-0472">Membrane</keyword>
<keyword evidence="5" id="KW-1003">Cell membrane</keyword>
<dbReference type="Gene3D" id="1.20.140.150">
    <property type="match status" value="1"/>
</dbReference>
<keyword evidence="7" id="KW-0965">Cell junction</keyword>
<dbReference type="CTD" id="553386"/>
<evidence type="ECO:0000256" key="2">
    <source>
        <dbReference type="ARBA" id="ARBA00004651"/>
    </source>
</evidence>
<sequence>MRKRLVQISGFVTSTLGWILVLCTLAMDYWRTIQLGGQGGSNVIKVLWYWSNLWKDCATDSTSVTNCVDFPTLWDVPSFIHVVRGLLMSGIILGSVGAVLCFVGMECTYIGGADKAKDKLLFAGAVFHFAGGVSDISAYGYYISNVIRTSYGTIVSPTFLRYDVGTPIFLGLVGSCFILLGAVLYAATVFRAFSPESEVVYASQGAYTFPRTRGQTLYSRAYRYSRQQGSYKGSRRVSASKISNLSRSTPKISERDAFV</sequence>
<dbReference type="KEGG" id="bspl:114847381"/>
<evidence type="ECO:0000256" key="5">
    <source>
        <dbReference type="ARBA" id="ARBA00022475"/>
    </source>
</evidence>
<reference evidence="12" key="1">
    <citation type="submission" date="2025-08" db="UniProtKB">
        <authorList>
            <consortium name="RefSeq"/>
        </authorList>
    </citation>
    <scope>IDENTIFICATION</scope>
</reference>
<dbReference type="PANTHER" id="PTHR12002">
    <property type="entry name" value="CLAUDIN"/>
    <property type="match status" value="1"/>
</dbReference>
<dbReference type="Proteomes" id="UP000515150">
    <property type="component" value="Chromosome 21"/>
</dbReference>
<gene>
    <name evidence="12" type="primary">LOC114847381</name>
</gene>
<evidence type="ECO:0000313" key="12">
    <source>
        <dbReference type="RefSeq" id="XP_028992859.1"/>
    </source>
</evidence>
<evidence type="ECO:0000256" key="4">
    <source>
        <dbReference type="ARBA" id="ARBA00022427"/>
    </source>
</evidence>
<dbReference type="InterPro" id="IPR004031">
    <property type="entry name" value="PMP22/EMP/MP20/Claudin"/>
</dbReference>
<dbReference type="PROSITE" id="PS01346">
    <property type="entry name" value="CLAUDIN"/>
    <property type="match status" value="1"/>
</dbReference>
<feature type="transmembrane region" description="Helical" evidence="10">
    <location>
        <begin position="86"/>
        <end position="108"/>
    </location>
</feature>
<feature type="transmembrane region" description="Helical" evidence="10">
    <location>
        <begin position="120"/>
        <end position="144"/>
    </location>
</feature>
<dbReference type="RefSeq" id="XP_028992859.1">
    <property type="nucleotide sequence ID" value="XM_029137026.3"/>
</dbReference>
<evidence type="ECO:0000313" key="11">
    <source>
        <dbReference type="Proteomes" id="UP000515150"/>
    </source>
</evidence>
<organism evidence="11 12">
    <name type="scientific">Betta splendens</name>
    <name type="common">Siamese fighting fish</name>
    <dbReference type="NCBI Taxonomy" id="158456"/>
    <lineage>
        <taxon>Eukaryota</taxon>
        <taxon>Metazoa</taxon>
        <taxon>Chordata</taxon>
        <taxon>Craniata</taxon>
        <taxon>Vertebrata</taxon>
        <taxon>Euteleostomi</taxon>
        <taxon>Actinopterygii</taxon>
        <taxon>Neopterygii</taxon>
        <taxon>Teleostei</taxon>
        <taxon>Neoteleostei</taxon>
        <taxon>Acanthomorphata</taxon>
        <taxon>Anabantaria</taxon>
        <taxon>Anabantiformes</taxon>
        <taxon>Anabantoidei</taxon>
        <taxon>Osphronemidae</taxon>
        <taxon>Betta</taxon>
    </lineage>
</organism>
<dbReference type="GeneID" id="114847381"/>
<keyword evidence="11" id="KW-1185">Reference proteome</keyword>
<feature type="transmembrane region" description="Helical" evidence="10">
    <location>
        <begin position="164"/>
        <end position="187"/>
    </location>
</feature>
<dbReference type="GO" id="GO:0005198">
    <property type="term" value="F:structural molecule activity"/>
    <property type="evidence" value="ECO:0007669"/>
    <property type="project" value="InterPro"/>
</dbReference>